<accession>A0A6A6PE85</accession>
<protein>
    <recommendedName>
        <fullName evidence="4">F-box domain-containing protein</fullName>
    </recommendedName>
</protein>
<feature type="region of interest" description="Disordered" evidence="1">
    <location>
        <begin position="214"/>
        <end position="256"/>
    </location>
</feature>
<dbReference type="AlphaFoldDB" id="A0A6A6PE85"/>
<proteinExistence type="predicted"/>
<feature type="compositionally biased region" description="Low complexity" evidence="1">
    <location>
        <begin position="214"/>
        <end position="228"/>
    </location>
</feature>
<evidence type="ECO:0000256" key="1">
    <source>
        <dbReference type="SAM" id="MobiDB-lite"/>
    </source>
</evidence>
<reference evidence="2" key="1">
    <citation type="journal article" date="2020" name="Stud. Mycol.">
        <title>101 Dothideomycetes genomes: a test case for predicting lifestyles and emergence of pathogens.</title>
        <authorList>
            <person name="Haridas S."/>
            <person name="Albert R."/>
            <person name="Binder M."/>
            <person name="Bloem J."/>
            <person name="Labutti K."/>
            <person name="Salamov A."/>
            <person name="Andreopoulos B."/>
            <person name="Baker S."/>
            <person name="Barry K."/>
            <person name="Bills G."/>
            <person name="Bluhm B."/>
            <person name="Cannon C."/>
            <person name="Castanera R."/>
            <person name="Culley D."/>
            <person name="Daum C."/>
            <person name="Ezra D."/>
            <person name="Gonzalez J."/>
            <person name="Henrissat B."/>
            <person name="Kuo A."/>
            <person name="Liang C."/>
            <person name="Lipzen A."/>
            <person name="Lutzoni F."/>
            <person name="Magnuson J."/>
            <person name="Mondo S."/>
            <person name="Nolan M."/>
            <person name="Ohm R."/>
            <person name="Pangilinan J."/>
            <person name="Park H.-J."/>
            <person name="Ramirez L."/>
            <person name="Alfaro M."/>
            <person name="Sun H."/>
            <person name="Tritt A."/>
            <person name="Yoshinaga Y."/>
            <person name="Zwiers L.-H."/>
            <person name="Turgeon B."/>
            <person name="Goodwin S."/>
            <person name="Spatafora J."/>
            <person name="Crous P."/>
            <person name="Grigoriev I."/>
        </authorList>
    </citation>
    <scope>NUCLEOTIDE SEQUENCE</scope>
    <source>
        <strain evidence="2">ATCC 16933</strain>
    </source>
</reference>
<feature type="region of interest" description="Disordered" evidence="1">
    <location>
        <begin position="37"/>
        <end position="66"/>
    </location>
</feature>
<sequence length="396" mass="42879">MTSERSFFLELPTELRLHIYDYVLEDSNSITITSLRKTTATNSNSSSRPSTSNSTSSDSGLPANHVPVLRNRYDPELLSFTSPPSWEDYDRKRGNMHNDDAGDVLPAPFALLQTSRQVRDELCAHMGIRINKTTNKSSAGSDVGNNSNNGSGGNTSGGFHGLHLYVSYPYGVIALMQNHAALLHNIHYVHIAGAYETAHLKSCSQSSSFDSGYASSDSSASDSSSSSLRRLRTRRLAPRLSRRPSRLASPTRTAEDPYSHSFATVAAATSALTRLTRALLPSAPHPTFRQLSLRVYYAGERSYNALWDDSDAPSVVPLANACGGKVLLDVNRGVGATGMGVVIEPAPGARHLTVRWPKLPAGVKRAEGWVVEPAWGGVEKVGASRDSERRGRAGRR</sequence>
<keyword evidence="3" id="KW-1185">Reference proteome</keyword>
<evidence type="ECO:0008006" key="4">
    <source>
        <dbReference type="Google" id="ProtNLM"/>
    </source>
</evidence>
<dbReference type="EMBL" id="MU001670">
    <property type="protein sequence ID" value="KAF2462286.1"/>
    <property type="molecule type" value="Genomic_DNA"/>
</dbReference>
<gene>
    <name evidence="2" type="ORF">BDY21DRAFT_368363</name>
</gene>
<feature type="compositionally biased region" description="Basic residues" evidence="1">
    <location>
        <begin position="229"/>
        <end position="245"/>
    </location>
</feature>
<dbReference type="Proteomes" id="UP000799766">
    <property type="component" value="Unassembled WGS sequence"/>
</dbReference>
<feature type="compositionally biased region" description="Low complexity" evidence="1">
    <location>
        <begin position="38"/>
        <end position="59"/>
    </location>
</feature>
<organism evidence="2 3">
    <name type="scientific">Lineolata rhizophorae</name>
    <dbReference type="NCBI Taxonomy" id="578093"/>
    <lineage>
        <taxon>Eukaryota</taxon>
        <taxon>Fungi</taxon>
        <taxon>Dikarya</taxon>
        <taxon>Ascomycota</taxon>
        <taxon>Pezizomycotina</taxon>
        <taxon>Dothideomycetes</taxon>
        <taxon>Dothideomycetes incertae sedis</taxon>
        <taxon>Lineolatales</taxon>
        <taxon>Lineolataceae</taxon>
        <taxon>Lineolata</taxon>
    </lineage>
</organism>
<name>A0A6A6PE85_9PEZI</name>
<evidence type="ECO:0000313" key="3">
    <source>
        <dbReference type="Proteomes" id="UP000799766"/>
    </source>
</evidence>
<dbReference type="OrthoDB" id="3899662at2759"/>
<evidence type="ECO:0000313" key="2">
    <source>
        <dbReference type="EMBL" id="KAF2462286.1"/>
    </source>
</evidence>